<feature type="signal peptide" evidence="2">
    <location>
        <begin position="1"/>
        <end position="18"/>
    </location>
</feature>
<dbReference type="Proteomes" id="UP001158049">
    <property type="component" value="Unassembled WGS sequence"/>
</dbReference>
<accession>A0ABY1QGG0</accession>
<dbReference type="Pfam" id="PF10973">
    <property type="entry name" value="DUF2799"/>
    <property type="match status" value="1"/>
</dbReference>
<evidence type="ECO:0000256" key="2">
    <source>
        <dbReference type="SAM" id="SignalP"/>
    </source>
</evidence>
<evidence type="ECO:0000313" key="4">
    <source>
        <dbReference type="Proteomes" id="UP001158049"/>
    </source>
</evidence>
<dbReference type="InterPro" id="IPR021242">
    <property type="entry name" value="DUF2799"/>
</dbReference>
<evidence type="ECO:0000256" key="1">
    <source>
        <dbReference type="SAM" id="Coils"/>
    </source>
</evidence>
<protein>
    <recommendedName>
        <fullName evidence="5">DUF2799 domain-containing protein</fullName>
    </recommendedName>
</protein>
<dbReference type="RefSeq" id="WP_283443744.1">
    <property type="nucleotide sequence ID" value="NZ_FXUL01000015.1"/>
</dbReference>
<keyword evidence="1" id="KW-0175">Coiled coil</keyword>
<organism evidence="3 4">
    <name type="scientific">Noviherbaspirillum suwonense</name>
    <dbReference type="NCBI Taxonomy" id="1224511"/>
    <lineage>
        <taxon>Bacteria</taxon>
        <taxon>Pseudomonadati</taxon>
        <taxon>Pseudomonadota</taxon>
        <taxon>Betaproteobacteria</taxon>
        <taxon>Burkholderiales</taxon>
        <taxon>Oxalobacteraceae</taxon>
        <taxon>Noviherbaspirillum</taxon>
    </lineage>
</organism>
<dbReference type="EMBL" id="FXUL01000015">
    <property type="protein sequence ID" value="SMP70059.1"/>
    <property type="molecule type" value="Genomic_DNA"/>
</dbReference>
<comment type="caution">
    <text evidence="3">The sequence shown here is derived from an EMBL/GenBank/DDBJ whole genome shotgun (WGS) entry which is preliminary data.</text>
</comment>
<proteinExistence type="predicted"/>
<gene>
    <name evidence="3" type="ORF">SAMN06295970_115131</name>
</gene>
<feature type="chain" id="PRO_5046328146" description="DUF2799 domain-containing protein" evidence="2">
    <location>
        <begin position="19"/>
        <end position="205"/>
    </location>
</feature>
<evidence type="ECO:0000313" key="3">
    <source>
        <dbReference type="EMBL" id="SMP70059.1"/>
    </source>
</evidence>
<reference evidence="3 4" key="1">
    <citation type="submission" date="2017-05" db="EMBL/GenBank/DDBJ databases">
        <authorList>
            <person name="Varghese N."/>
            <person name="Submissions S."/>
        </authorList>
    </citation>
    <scope>NUCLEOTIDE SEQUENCE [LARGE SCALE GENOMIC DNA]</scope>
    <source>
        <strain evidence="3 4">DSM 26001</strain>
    </source>
</reference>
<keyword evidence="4" id="KW-1185">Reference proteome</keyword>
<sequence length="205" mass="23049">MSSRLISIGILLSVSACASLSPEQCQNADWRQIGYADGANGLPGSRIQEHASACAKIGAKPDMEAYLSGRLEGLVSYCQPPNGFDVGRRGAPDNAGDCPPHVRSAFLQNYRQGREINALESQINSLRSSMDNERREMRRREDRIEDIRRELRRPNVSPERRNSLLGEMERLIDRKQDTGGRQLGLQREMDIAQDRLAARLREMGR</sequence>
<keyword evidence="2" id="KW-0732">Signal</keyword>
<feature type="coiled-coil region" evidence="1">
    <location>
        <begin position="116"/>
        <end position="150"/>
    </location>
</feature>
<name>A0ABY1QGG0_9BURK</name>
<dbReference type="PROSITE" id="PS51257">
    <property type="entry name" value="PROKAR_LIPOPROTEIN"/>
    <property type="match status" value="1"/>
</dbReference>
<evidence type="ECO:0008006" key="5">
    <source>
        <dbReference type="Google" id="ProtNLM"/>
    </source>
</evidence>